<sequence length="304" mass="35927">HLKENLEKMLHRKLGVHFDTFYSVFWKCCNAYTPESFNYYWNKLIENYFVTQQYLERYLFGRQKSWPRGFMVILFTLGIESTLFVESKNTCIKYLFESSNMSLCDLGKVLMNHVKDKASEKQYEELISISVPLTMNHITIFLAIESVVIHYLRLKVAQYIIGQIKKYVYYIAYLSNIEEIEYMSTDELSESKRFEDEPDSVLACAWFLLHQLHYDSIVEVWKISRITGRNINHVIFCFADKSYCCTCLLQQKLGLDHGFIQVVENYLDEVRKREEELTQAGAINLNDSNKENTHSSIQLRNLLK</sequence>
<feature type="non-terminal residue" evidence="1">
    <location>
        <position position="304"/>
    </location>
</feature>
<comment type="caution">
    <text evidence="1">The sequence shown here is derived from an EMBL/GenBank/DDBJ whole genome shotgun (WGS) entry which is preliminary data.</text>
</comment>
<protein>
    <submittedName>
        <fullName evidence="1">4255_t:CDS:1</fullName>
    </submittedName>
</protein>
<name>A0ACA9R2J6_9GLOM</name>
<dbReference type="EMBL" id="CAJVQC010042073">
    <property type="protein sequence ID" value="CAG8774408.1"/>
    <property type="molecule type" value="Genomic_DNA"/>
</dbReference>
<organism evidence="1 2">
    <name type="scientific">Racocetra persica</name>
    <dbReference type="NCBI Taxonomy" id="160502"/>
    <lineage>
        <taxon>Eukaryota</taxon>
        <taxon>Fungi</taxon>
        <taxon>Fungi incertae sedis</taxon>
        <taxon>Mucoromycota</taxon>
        <taxon>Glomeromycotina</taxon>
        <taxon>Glomeromycetes</taxon>
        <taxon>Diversisporales</taxon>
        <taxon>Gigasporaceae</taxon>
        <taxon>Racocetra</taxon>
    </lineage>
</organism>
<evidence type="ECO:0000313" key="1">
    <source>
        <dbReference type="EMBL" id="CAG8774408.1"/>
    </source>
</evidence>
<feature type="non-terminal residue" evidence="1">
    <location>
        <position position="1"/>
    </location>
</feature>
<accession>A0ACA9R2J6</accession>
<gene>
    <name evidence="1" type="ORF">RPERSI_LOCUS16801</name>
</gene>
<keyword evidence="2" id="KW-1185">Reference proteome</keyword>
<proteinExistence type="predicted"/>
<evidence type="ECO:0000313" key="2">
    <source>
        <dbReference type="Proteomes" id="UP000789920"/>
    </source>
</evidence>
<dbReference type="Proteomes" id="UP000789920">
    <property type="component" value="Unassembled WGS sequence"/>
</dbReference>
<reference evidence="1" key="1">
    <citation type="submission" date="2021-06" db="EMBL/GenBank/DDBJ databases">
        <authorList>
            <person name="Kallberg Y."/>
            <person name="Tangrot J."/>
            <person name="Rosling A."/>
        </authorList>
    </citation>
    <scope>NUCLEOTIDE SEQUENCE</scope>
    <source>
        <strain evidence="1">MA461A</strain>
    </source>
</reference>